<dbReference type="PANTHER" id="PTHR43968:SF6">
    <property type="entry name" value="GLUTATHIONE S-TRANSFERASE OMEGA"/>
    <property type="match status" value="1"/>
</dbReference>
<dbReference type="AlphaFoldDB" id="A0A553N8U0"/>
<dbReference type="Proteomes" id="UP000318571">
    <property type="component" value="Chromosome 8"/>
</dbReference>
<feature type="domain" description="GST C-terminal" evidence="4">
    <location>
        <begin position="137"/>
        <end position="261"/>
    </location>
</feature>
<dbReference type="InterPro" id="IPR036282">
    <property type="entry name" value="Glutathione-S-Trfase_C_sf"/>
</dbReference>
<dbReference type="SFLD" id="SFLDG00358">
    <property type="entry name" value="Main_(cytGST)"/>
    <property type="match status" value="1"/>
</dbReference>
<evidence type="ECO:0000313" key="5">
    <source>
        <dbReference type="EMBL" id="TRY61779.1"/>
    </source>
</evidence>
<dbReference type="PROSITE" id="PS50404">
    <property type="entry name" value="GST_NTER"/>
    <property type="match status" value="1"/>
</dbReference>
<dbReference type="GO" id="GO:0006749">
    <property type="term" value="P:glutathione metabolic process"/>
    <property type="evidence" value="ECO:0007669"/>
    <property type="project" value="TreeGrafter"/>
</dbReference>
<comment type="similarity">
    <text evidence="1">Belongs to the GST superfamily. Omega family.</text>
</comment>
<evidence type="ECO:0008006" key="7">
    <source>
        <dbReference type="Google" id="ProtNLM"/>
    </source>
</evidence>
<dbReference type="GO" id="GO:0005737">
    <property type="term" value="C:cytoplasm"/>
    <property type="evidence" value="ECO:0007669"/>
    <property type="project" value="InterPro"/>
</dbReference>
<gene>
    <name evidence="5" type="ORF">TCAL_09145</name>
</gene>
<dbReference type="STRING" id="6832.A0A553N8U0"/>
<dbReference type="OrthoDB" id="4951845at2759"/>
<evidence type="ECO:0000259" key="4">
    <source>
        <dbReference type="PROSITE" id="PS50405"/>
    </source>
</evidence>
<dbReference type="InterPro" id="IPR050983">
    <property type="entry name" value="GST_Omega/HSP26"/>
</dbReference>
<proteinExistence type="inferred from homology"/>
<dbReference type="InterPro" id="IPR010987">
    <property type="entry name" value="Glutathione-S-Trfase_C-like"/>
</dbReference>
<protein>
    <recommendedName>
        <fullName evidence="7">Glutathione transferase</fullName>
    </recommendedName>
</protein>
<dbReference type="InterPro" id="IPR005442">
    <property type="entry name" value="GST_omega"/>
</dbReference>
<dbReference type="Gene3D" id="3.40.30.10">
    <property type="entry name" value="Glutaredoxin"/>
    <property type="match status" value="1"/>
</dbReference>
<comment type="caution">
    <text evidence="5">The sequence shown here is derived from an EMBL/GenBank/DDBJ whole genome shotgun (WGS) entry which is preliminary data.</text>
</comment>
<dbReference type="GO" id="GO:0045174">
    <property type="term" value="F:glutathione dehydrogenase (ascorbate) activity"/>
    <property type="evidence" value="ECO:0007669"/>
    <property type="project" value="TreeGrafter"/>
</dbReference>
<accession>A0A553N8U0</accession>
<keyword evidence="2" id="KW-0560">Oxidoreductase</keyword>
<dbReference type="PROSITE" id="PS50405">
    <property type="entry name" value="GST_CTER"/>
    <property type="match status" value="1"/>
</dbReference>
<dbReference type="GO" id="GO:0004364">
    <property type="term" value="F:glutathione transferase activity"/>
    <property type="evidence" value="ECO:0007669"/>
    <property type="project" value="InterPro"/>
</dbReference>
<dbReference type="SUPFAM" id="SSF47616">
    <property type="entry name" value="GST C-terminal domain-like"/>
    <property type="match status" value="1"/>
</dbReference>
<name>A0A553N8U0_TIGCA</name>
<reference evidence="5 6" key="1">
    <citation type="journal article" date="2018" name="Nat. Ecol. Evol.">
        <title>Genomic signatures of mitonuclear coevolution across populations of Tigriopus californicus.</title>
        <authorList>
            <person name="Barreto F.S."/>
            <person name="Watson E.T."/>
            <person name="Lima T.G."/>
            <person name="Willett C.S."/>
            <person name="Edmands S."/>
            <person name="Li W."/>
            <person name="Burton R.S."/>
        </authorList>
    </citation>
    <scope>NUCLEOTIDE SEQUENCE [LARGE SCALE GENOMIC DNA]</scope>
    <source>
        <strain evidence="5 6">San Diego</strain>
    </source>
</reference>
<dbReference type="InterPro" id="IPR040079">
    <property type="entry name" value="Glutathione_S-Trfase"/>
</dbReference>
<keyword evidence="6" id="KW-1185">Reference proteome</keyword>
<dbReference type="PANTHER" id="PTHR43968">
    <property type="match status" value="1"/>
</dbReference>
<dbReference type="Gene3D" id="1.20.1050.10">
    <property type="match status" value="1"/>
</dbReference>
<sequence length="280" mass="32283">MALSSRLGPFLRAQFCSSGSIGFRMSSWSPSLLNNMNSRHLGANDPMPSINPEVYTVFNMRFCPYAQRTVLFLLAKQIPFENINIDLKNKPGWFLAINPLGKVPTLVKGSTVIYESLICDDFLEEEHPETKRLLGDSPVERAMDKLLVERSKFFYGPLHGLLKVQTQEDLEKVKSQVQGGLQILGNELRSRGTSFFGGFSPGMVDYSIWPWFERFNGFAQLSNMDLKDSTLKEWMNRMFEDEAVRYYRIEDKDHAEFWRGFAQGQQNYDIMFEKENPTKL</sequence>
<dbReference type="SUPFAM" id="SSF52833">
    <property type="entry name" value="Thioredoxin-like"/>
    <property type="match status" value="1"/>
</dbReference>
<dbReference type="InterPro" id="IPR004045">
    <property type="entry name" value="Glutathione_S-Trfase_N"/>
</dbReference>
<evidence type="ECO:0000259" key="3">
    <source>
        <dbReference type="PROSITE" id="PS50404"/>
    </source>
</evidence>
<dbReference type="FunFam" id="3.40.30.10:FF:000123">
    <property type="entry name" value="Glutathione transferase o1"/>
    <property type="match status" value="1"/>
</dbReference>
<dbReference type="InterPro" id="IPR036249">
    <property type="entry name" value="Thioredoxin-like_sf"/>
</dbReference>
<dbReference type="OMA" id="QENWPPR"/>
<dbReference type="EMBL" id="VCGU01000459">
    <property type="protein sequence ID" value="TRY61779.1"/>
    <property type="molecule type" value="Genomic_DNA"/>
</dbReference>
<evidence type="ECO:0000256" key="1">
    <source>
        <dbReference type="ARBA" id="ARBA00011067"/>
    </source>
</evidence>
<organism evidence="5 6">
    <name type="scientific">Tigriopus californicus</name>
    <name type="common">Marine copepod</name>
    <dbReference type="NCBI Taxonomy" id="6832"/>
    <lineage>
        <taxon>Eukaryota</taxon>
        <taxon>Metazoa</taxon>
        <taxon>Ecdysozoa</taxon>
        <taxon>Arthropoda</taxon>
        <taxon>Crustacea</taxon>
        <taxon>Multicrustacea</taxon>
        <taxon>Hexanauplia</taxon>
        <taxon>Copepoda</taxon>
        <taxon>Harpacticoida</taxon>
        <taxon>Harpacticidae</taxon>
        <taxon>Tigriopus</taxon>
    </lineage>
</organism>
<dbReference type="SFLD" id="SFLDS00019">
    <property type="entry name" value="Glutathione_Transferase_(cytos"/>
    <property type="match status" value="1"/>
</dbReference>
<dbReference type="PRINTS" id="PR01625">
    <property type="entry name" value="GSTRNSFRASEO"/>
</dbReference>
<feature type="domain" description="GST N-terminal" evidence="3">
    <location>
        <begin position="53"/>
        <end position="131"/>
    </location>
</feature>
<dbReference type="FunFam" id="1.20.1050.10:FF:000009">
    <property type="entry name" value="Glutathione S-transferase omega-1"/>
    <property type="match status" value="1"/>
</dbReference>
<evidence type="ECO:0000256" key="2">
    <source>
        <dbReference type="ARBA" id="ARBA00023002"/>
    </source>
</evidence>
<evidence type="ECO:0000313" key="6">
    <source>
        <dbReference type="Proteomes" id="UP000318571"/>
    </source>
</evidence>
<dbReference type="Pfam" id="PF13409">
    <property type="entry name" value="GST_N_2"/>
    <property type="match status" value="1"/>
</dbReference>